<dbReference type="InterPro" id="IPR000068">
    <property type="entry name" value="GPCR_3_Ca_sens_rcpt-rel"/>
</dbReference>
<keyword evidence="3" id="KW-1185">Reference proteome</keyword>
<dbReference type="PANTHER" id="PTHR24061:SF418">
    <property type="entry name" value="C-FAMILY ODORANT RECEPTOR OLFCQ19-RELATED"/>
    <property type="match status" value="1"/>
</dbReference>
<comment type="caution">
    <text evidence="2">The sequence shown here is derived from an EMBL/GenBank/DDBJ whole genome shotgun (WGS) entry which is preliminary data.</text>
</comment>
<accession>A0AAD7WVP4</accession>
<dbReference type="GO" id="GO:0004930">
    <property type="term" value="F:G protein-coupled receptor activity"/>
    <property type="evidence" value="ECO:0007669"/>
    <property type="project" value="InterPro"/>
</dbReference>
<keyword evidence="1" id="KW-1133">Transmembrane helix</keyword>
<dbReference type="EMBL" id="JAINUG010000025">
    <property type="protein sequence ID" value="KAJ8410730.1"/>
    <property type="molecule type" value="Genomic_DNA"/>
</dbReference>
<dbReference type="Gene3D" id="3.40.50.2300">
    <property type="match status" value="2"/>
</dbReference>
<dbReference type="GO" id="GO:0005886">
    <property type="term" value="C:plasma membrane"/>
    <property type="evidence" value="ECO:0007669"/>
    <property type="project" value="TreeGrafter"/>
</dbReference>
<proteinExistence type="predicted"/>
<sequence length="296" mass="32269">MVFAIEEINKNPSLLPNITLGFHIYDNCVKLGVALRAAFVFKIEFSRFGSVAFSEMLPHDNNRAEIRWIVHIIRRSTARVVVAFPRGGVPAAPDRGDRPAEPDREAVDRQPGLGDLARLLHAPAAALPGRHPGHRVHHLQRREQLARVEDGRGHPGLPGRHPGHRVDVSALRGPDSMYKVVYALAHALHDLLACKPGRGPFSKHTCAELRSGTRRAIRKGQPILCADCLPCGDGEISNQTGVDFWSCRAQRKALLPGAPGDLPDDCLAVGGSISCILVRTIVVVMASLLFIGQPQR</sequence>
<evidence type="ECO:0000256" key="1">
    <source>
        <dbReference type="SAM" id="Phobius"/>
    </source>
</evidence>
<evidence type="ECO:0000313" key="3">
    <source>
        <dbReference type="Proteomes" id="UP001221898"/>
    </source>
</evidence>
<reference evidence="2" key="1">
    <citation type="journal article" date="2023" name="Science">
        <title>Genome structures resolve the early diversification of teleost fishes.</title>
        <authorList>
            <person name="Parey E."/>
            <person name="Louis A."/>
            <person name="Montfort J."/>
            <person name="Bouchez O."/>
            <person name="Roques C."/>
            <person name="Iampietro C."/>
            <person name="Lluch J."/>
            <person name="Castinel A."/>
            <person name="Donnadieu C."/>
            <person name="Desvignes T."/>
            <person name="Floi Bucao C."/>
            <person name="Jouanno E."/>
            <person name="Wen M."/>
            <person name="Mejri S."/>
            <person name="Dirks R."/>
            <person name="Jansen H."/>
            <person name="Henkel C."/>
            <person name="Chen W.J."/>
            <person name="Zahm M."/>
            <person name="Cabau C."/>
            <person name="Klopp C."/>
            <person name="Thompson A.W."/>
            <person name="Robinson-Rechavi M."/>
            <person name="Braasch I."/>
            <person name="Lecointre G."/>
            <person name="Bobe J."/>
            <person name="Postlethwait J.H."/>
            <person name="Berthelot C."/>
            <person name="Roest Crollius H."/>
            <person name="Guiguen Y."/>
        </authorList>
    </citation>
    <scope>NUCLEOTIDE SEQUENCE</scope>
    <source>
        <strain evidence="2">NC1722</strain>
    </source>
</reference>
<name>A0AAD7WVP4_9TELE</name>
<evidence type="ECO:0000313" key="2">
    <source>
        <dbReference type="EMBL" id="KAJ8410730.1"/>
    </source>
</evidence>
<dbReference type="PANTHER" id="PTHR24061">
    <property type="entry name" value="CALCIUM-SENSING RECEPTOR-RELATED"/>
    <property type="match status" value="1"/>
</dbReference>
<protein>
    <submittedName>
        <fullName evidence="2">Uncharacterized protein</fullName>
    </submittedName>
</protein>
<organism evidence="2 3">
    <name type="scientific">Aldrovandia affinis</name>
    <dbReference type="NCBI Taxonomy" id="143900"/>
    <lineage>
        <taxon>Eukaryota</taxon>
        <taxon>Metazoa</taxon>
        <taxon>Chordata</taxon>
        <taxon>Craniata</taxon>
        <taxon>Vertebrata</taxon>
        <taxon>Euteleostomi</taxon>
        <taxon>Actinopterygii</taxon>
        <taxon>Neopterygii</taxon>
        <taxon>Teleostei</taxon>
        <taxon>Notacanthiformes</taxon>
        <taxon>Halosauridae</taxon>
        <taxon>Aldrovandia</taxon>
    </lineage>
</organism>
<feature type="transmembrane region" description="Helical" evidence="1">
    <location>
        <begin position="267"/>
        <end position="291"/>
    </location>
</feature>
<gene>
    <name evidence="2" type="ORF">AAFF_G00186870</name>
</gene>
<dbReference type="SUPFAM" id="SSF53822">
    <property type="entry name" value="Periplasmic binding protein-like I"/>
    <property type="match status" value="1"/>
</dbReference>
<keyword evidence="1" id="KW-0472">Membrane</keyword>
<dbReference type="AlphaFoldDB" id="A0AAD7WVP4"/>
<dbReference type="InterPro" id="IPR028082">
    <property type="entry name" value="Peripla_BP_I"/>
</dbReference>
<keyword evidence="1" id="KW-0812">Transmembrane</keyword>
<dbReference type="Proteomes" id="UP001221898">
    <property type="component" value="Unassembled WGS sequence"/>
</dbReference>